<dbReference type="AlphaFoldDB" id="A0A4Q2JIU2"/>
<dbReference type="Proteomes" id="UP000292935">
    <property type="component" value="Unassembled WGS sequence"/>
</dbReference>
<dbReference type="Gene3D" id="1.10.3210.10">
    <property type="entry name" value="Hypothetical protein af1432"/>
    <property type="match status" value="1"/>
</dbReference>
<name>A0A4Q2JIU2_9MICO</name>
<dbReference type="EMBL" id="SDPO01000003">
    <property type="protein sequence ID" value="RXZ47955.1"/>
    <property type="molecule type" value="Genomic_DNA"/>
</dbReference>
<keyword evidence="2" id="KW-1185">Reference proteome</keyword>
<reference evidence="1 2" key="1">
    <citation type="submission" date="2019-01" db="EMBL/GenBank/DDBJ databases">
        <authorList>
            <person name="Li J."/>
        </authorList>
    </citation>
    <scope>NUCLEOTIDE SEQUENCE [LARGE SCALE GENOMIC DNA]</scope>
    <source>
        <strain evidence="1 2">CCUG 35506</strain>
    </source>
</reference>
<evidence type="ECO:0000313" key="2">
    <source>
        <dbReference type="Proteomes" id="UP000292935"/>
    </source>
</evidence>
<protein>
    <submittedName>
        <fullName evidence="1">HD domain-containing protein</fullName>
    </submittedName>
</protein>
<dbReference type="SUPFAM" id="SSF109604">
    <property type="entry name" value="HD-domain/PDEase-like"/>
    <property type="match status" value="1"/>
</dbReference>
<accession>A0A4Q2JIU2</accession>
<proteinExistence type="predicted"/>
<evidence type="ECO:0000313" key="1">
    <source>
        <dbReference type="EMBL" id="RXZ47955.1"/>
    </source>
</evidence>
<gene>
    <name evidence="1" type="ORF">ESP57_13465</name>
</gene>
<comment type="caution">
    <text evidence="1">The sequence shown here is derived from an EMBL/GenBank/DDBJ whole genome shotgun (WGS) entry which is preliminary data.</text>
</comment>
<sequence length="171" mass="18552">MPISVTGPVAPLAPAVPAAQPGQDVDAAAQVALAKGIAFAAHRGQLDQIGAEYIDHPGRVAERFDPVSEPVLVAAAWLHDVLEDTAVTAQNLLEAGVQPEVVEIVQLLTRTPDVSDDAYYARIARHPVARRVKLADLDDNTAPWRVRRLEYDVQLRLAEKYRHAREALSAS</sequence>
<organism evidence="1 2">
    <name type="scientific">Agromyces fucosus</name>
    <dbReference type="NCBI Taxonomy" id="41985"/>
    <lineage>
        <taxon>Bacteria</taxon>
        <taxon>Bacillati</taxon>
        <taxon>Actinomycetota</taxon>
        <taxon>Actinomycetes</taxon>
        <taxon>Micrococcales</taxon>
        <taxon>Microbacteriaceae</taxon>
        <taxon>Agromyces</taxon>
    </lineage>
</organism>
<dbReference type="OrthoDB" id="9802385at2"/>